<evidence type="ECO:0000313" key="2">
    <source>
        <dbReference type="EMBL" id="BCA26867.1"/>
    </source>
</evidence>
<gene>
    <name evidence="2" type="ORF">PtoMrB4_08440</name>
</gene>
<dbReference type="GeneID" id="57396057"/>
<dbReference type="KEGG" id="poj:PtoMrB4_08440"/>
<feature type="chain" id="PRO_5025453922" evidence="1">
    <location>
        <begin position="20"/>
        <end position="251"/>
    </location>
</feature>
<dbReference type="RefSeq" id="WP_172432605.1">
    <property type="nucleotide sequence ID" value="NZ_AP022642.1"/>
</dbReference>
<accession>A0A679GJC6</accession>
<dbReference type="EMBL" id="AP022642">
    <property type="protein sequence ID" value="BCA26867.1"/>
    <property type="molecule type" value="Genomic_DNA"/>
</dbReference>
<evidence type="ECO:0000256" key="1">
    <source>
        <dbReference type="SAM" id="SignalP"/>
    </source>
</evidence>
<dbReference type="Proteomes" id="UP000501237">
    <property type="component" value="Chromosome"/>
</dbReference>
<proteinExistence type="predicted"/>
<dbReference type="AlphaFoldDB" id="A0A679GJC6"/>
<dbReference type="Gene3D" id="3.40.190.10">
    <property type="entry name" value="Periplasmic binding protein-like II"/>
    <property type="match status" value="2"/>
</dbReference>
<reference evidence="2 3" key="1">
    <citation type="journal article" date="2020" name="Microbiol. Resour. Announc.">
        <title>Complete genome sequence of Pseudomonas otitidis strain MrB4, isolated from Lake Biwa in Japan.</title>
        <authorList>
            <person name="Miyazaki K."/>
            <person name="Hase E."/>
            <person name="Maruya T."/>
        </authorList>
    </citation>
    <scope>NUCLEOTIDE SEQUENCE [LARGE SCALE GENOMIC DNA]</scope>
    <source>
        <strain evidence="2 3">MrB4</strain>
    </source>
</reference>
<sequence>MLRRLLGMLSLLLVSPAWAADGHPPVAEIVIASEVWAGHTNADGSGLGWDILRKVYEPVGVRLKIRSVPYTRSVGLVQRHEADAWMGAYRDEIAGAVYPRWHYDADQISALGKAGAPAPSLQTLGRYRLVWIRGYDYQHQLPNLKHFEEIQRRGGILSMLDLDHADYYIDARTEIDDVLAQTAHPERYQVTFLTPLPLYVGFAATERGREFAALFDERMTRLVQSGELRPLYARWKQPYPFDPPEKHHASP</sequence>
<organism evidence="2 3">
    <name type="scientific">Metapseudomonas otitidis</name>
    <dbReference type="NCBI Taxonomy" id="319939"/>
    <lineage>
        <taxon>Bacteria</taxon>
        <taxon>Pseudomonadati</taxon>
        <taxon>Pseudomonadota</taxon>
        <taxon>Gammaproteobacteria</taxon>
        <taxon>Pseudomonadales</taxon>
        <taxon>Pseudomonadaceae</taxon>
        <taxon>Metapseudomonas</taxon>
    </lineage>
</organism>
<dbReference type="SUPFAM" id="SSF53850">
    <property type="entry name" value="Periplasmic binding protein-like II"/>
    <property type="match status" value="1"/>
</dbReference>
<evidence type="ECO:0000313" key="3">
    <source>
        <dbReference type="Proteomes" id="UP000501237"/>
    </source>
</evidence>
<protein>
    <submittedName>
        <fullName evidence="2">Uncharacterized protein</fullName>
    </submittedName>
</protein>
<keyword evidence="1" id="KW-0732">Signal</keyword>
<feature type="signal peptide" evidence="1">
    <location>
        <begin position="1"/>
        <end position="19"/>
    </location>
</feature>
<name>A0A679GJC6_9GAMM</name>